<sequence>MNQPDSQSGNRLSHGIFLSCCRRDEPSRQINGEILKVRL</sequence>
<protein>
    <submittedName>
        <fullName evidence="1">Uncharacterized protein</fullName>
    </submittedName>
</protein>
<gene>
    <name evidence="1" type="ORF">CLOBOL_03001</name>
</gene>
<accession>A8RRH0</accession>
<organism evidence="1 2">
    <name type="scientific">Enterocloster bolteae (strain ATCC BAA-613 / DSM 15670 / CCUG 46953 / JCM 12243 / WAL 16351)</name>
    <name type="common">Clostridium bolteae</name>
    <dbReference type="NCBI Taxonomy" id="411902"/>
    <lineage>
        <taxon>Bacteria</taxon>
        <taxon>Bacillati</taxon>
        <taxon>Bacillota</taxon>
        <taxon>Clostridia</taxon>
        <taxon>Lachnospirales</taxon>
        <taxon>Lachnospiraceae</taxon>
        <taxon>Enterocloster</taxon>
    </lineage>
</organism>
<name>A8RRH0_ENTBW</name>
<dbReference type="AlphaFoldDB" id="A8RRH0"/>
<reference evidence="1 2" key="2">
    <citation type="submission" date="2007-09" db="EMBL/GenBank/DDBJ databases">
        <title>Draft genome sequence of Clostridium bolteae (ATCC BAA-613).</title>
        <authorList>
            <person name="Sudarsanam P."/>
            <person name="Ley R."/>
            <person name="Guruge J."/>
            <person name="Turnbaugh P.J."/>
            <person name="Mahowald M."/>
            <person name="Liep D."/>
            <person name="Gordon J."/>
        </authorList>
    </citation>
    <scope>NUCLEOTIDE SEQUENCE [LARGE SCALE GENOMIC DNA]</scope>
    <source>
        <strain evidence="2">ATCC BAA-613 / DSM 15670 / CCUG 46953 / JCM 12243 / WAL 16351</strain>
    </source>
</reference>
<dbReference type="PaxDb" id="411902-CLOBOL_03001"/>
<dbReference type="HOGENOM" id="CLU_3307269_0_0_9"/>
<proteinExistence type="predicted"/>
<evidence type="ECO:0000313" key="1">
    <source>
        <dbReference type="EMBL" id="EDP16667.1"/>
    </source>
</evidence>
<evidence type="ECO:0000313" key="2">
    <source>
        <dbReference type="Proteomes" id="UP000005396"/>
    </source>
</evidence>
<reference evidence="1 2" key="1">
    <citation type="submission" date="2007-08" db="EMBL/GenBank/DDBJ databases">
        <authorList>
            <person name="Fulton L."/>
            <person name="Clifton S."/>
            <person name="Fulton B."/>
            <person name="Xu J."/>
            <person name="Minx P."/>
            <person name="Pepin K.H."/>
            <person name="Johnson M."/>
            <person name="Thiruvilangam P."/>
            <person name="Bhonagiri V."/>
            <person name="Nash W.E."/>
            <person name="Mardis E.R."/>
            <person name="Wilson R.K."/>
        </authorList>
    </citation>
    <scope>NUCLEOTIDE SEQUENCE [LARGE SCALE GENOMIC DNA]</scope>
    <source>
        <strain evidence="2">ATCC BAA-613 / DSM 15670 / CCUG 46953 / JCM 12243 / WAL 16351</strain>
    </source>
</reference>
<dbReference type="EMBL" id="ABCC02000028">
    <property type="protein sequence ID" value="EDP16667.1"/>
    <property type="molecule type" value="Genomic_DNA"/>
</dbReference>
<comment type="caution">
    <text evidence="1">The sequence shown here is derived from an EMBL/GenBank/DDBJ whole genome shotgun (WGS) entry which is preliminary data.</text>
</comment>
<dbReference type="Proteomes" id="UP000005396">
    <property type="component" value="Unassembled WGS sequence"/>
</dbReference>